<evidence type="ECO:0000256" key="7">
    <source>
        <dbReference type="ARBA" id="ARBA00022519"/>
    </source>
</evidence>
<evidence type="ECO:0000256" key="11">
    <source>
        <dbReference type="ARBA" id="ARBA00022840"/>
    </source>
</evidence>
<dbReference type="InterPro" id="IPR008250">
    <property type="entry name" value="ATPase_P-typ_transduc_dom_A_sf"/>
</dbReference>
<dbReference type="Proteomes" id="UP000199601">
    <property type="component" value="Unassembled WGS sequence"/>
</dbReference>
<evidence type="ECO:0000256" key="2">
    <source>
        <dbReference type="ARBA" id="ARBA00004429"/>
    </source>
</evidence>
<feature type="transmembrane region" description="Helical" evidence="19">
    <location>
        <begin position="779"/>
        <end position="799"/>
    </location>
</feature>
<dbReference type="SFLD" id="SFLDG00002">
    <property type="entry name" value="C1.7:_P-type_atpase_like"/>
    <property type="match status" value="1"/>
</dbReference>
<gene>
    <name evidence="21" type="ORF">BN000_04601</name>
</gene>
<keyword evidence="13" id="KW-1278">Translocase</keyword>
<dbReference type="InterPro" id="IPR023214">
    <property type="entry name" value="HAD_sf"/>
</dbReference>
<dbReference type="SMART" id="SM00831">
    <property type="entry name" value="Cation_ATPase_N"/>
    <property type="match status" value="1"/>
</dbReference>
<dbReference type="Pfam" id="PF00122">
    <property type="entry name" value="E1-E2_ATPase"/>
    <property type="match status" value="1"/>
</dbReference>
<dbReference type="Gene3D" id="1.20.1110.10">
    <property type="entry name" value="Calcium-transporting ATPase, transmembrane domain"/>
    <property type="match status" value="1"/>
</dbReference>
<dbReference type="InterPro" id="IPR006068">
    <property type="entry name" value="ATPase_P-typ_cation-transptr_C"/>
</dbReference>
<keyword evidence="11" id="KW-0067">ATP-binding</keyword>
<dbReference type="GO" id="GO:0005524">
    <property type="term" value="F:ATP binding"/>
    <property type="evidence" value="ECO:0007669"/>
    <property type="project" value="UniProtKB-KW"/>
</dbReference>
<evidence type="ECO:0000256" key="16">
    <source>
        <dbReference type="ARBA" id="ARBA00029806"/>
    </source>
</evidence>
<dbReference type="SUPFAM" id="SSF81665">
    <property type="entry name" value="Calcium ATPase, transmembrane domain M"/>
    <property type="match status" value="1"/>
</dbReference>
<comment type="similarity">
    <text evidence="3">Belongs to the cation transport ATPase (P-type) (TC 3.A.3) family. Type IIIB subfamily.</text>
</comment>
<dbReference type="Pfam" id="PF00690">
    <property type="entry name" value="Cation_ATPase_N"/>
    <property type="match status" value="1"/>
</dbReference>
<evidence type="ECO:0000256" key="8">
    <source>
        <dbReference type="ARBA" id="ARBA00022553"/>
    </source>
</evidence>
<dbReference type="InterPro" id="IPR006415">
    <property type="entry name" value="P-type_ATPase_IIIB"/>
</dbReference>
<evidence type="ECO:0000256" key="3">
    <source>
        <dbReference type="ARBA" id="ARBA00008746"/>
    </source>
</evidence>
<feature type="transmembrane region" description="Helical" evidence="19">
    <location>
        <begin position="750"/>
        <end position="767"/>
    </location>
</feature>
<dbReference type="InterPro" id="IPR059000">
    <property type="entry name" value="ATPase_P-type_domA"/>
</dbReference>
<keyword evidence="12" id="KW-0460">Magnesium</keyword>
<keyword evidence="15 19" id="KW-0472">Membrane</keyword>
<dbReference type="SUPFAM" id="SSF81653">
    <property type="entry name" value="Calcium ATPase, transduction domain A"/>
    <property type="match status" value="1"/>
</dbReference>
<evidence type="ECO:0000256" key="5">
    <source>
        <dbReference type="ARBA" id="ARBA00013555"/>
    </source>
</evidence>
<dbReference type="PRINTS" id="PR01836">
    <property type="entry name" value="MGATPASE"/>
</dbReference>
<evidence type="ECO:0000256" key="15">
    <source>
        <dbReference type="ARBA" id="ARBA00023136"/>
    </source>
</evidence>
<dbReference type="RefSeq" id="WP_090422794.1">
    <property type="nucleotide sequence ID" value="NZ_CTEC01000002.1"/>
</dbReference>
<dbReference type="Pfam" id="PF00702">
    <property type="entry name" value="Hydrolase"/>
    <property type="match status" value="1"/>
</dbReference>
<keyword evidence="7" id="KW-0997">Cell inner membrane</keyword>
<dbReference type="NCBIfam" id="TIGR01524">
    <property type="entry name" value="ATPase-IIIB_Mg"/>
    <property type="match status" value="1"/>
</dbReference>
<evidence type="ECO:0000256" key="10">
    <source>
        <dbReference type="ARBA" id="ARBA00022741"/>
    </source>
</evidence>
<dbReference type="InterPro" id="IPR018303">
    <property type="entry name" value="ATPase_P-typ_P_site"/>
</dbReference>
<keyword evidence="10" id="KW-0547">Nucleotide-binding</keyword>
<dbReference type="PANTHER" id="PTHR42861">
    <property type="entry name" value="CALCIUM-TRANSPORTING ATPASE"/>
    <property type="match status" value="1"/>
</dbReference>
<dbReference type="InterPro" id="IPR023299">
    <property type="entry name" value="ATPase_P-typ_cyto_dom_N"/>
</dbReference>
<dbReference type="EC" id="7.2.2.14" evidence="4"/>
<dbReference type="InterPro" id="IPR044492">
    <property type="entry name" value="P_typ_ATPase_HD_dom"/>
</dbReference>
<evidence type="ECO:0000256" key="13">
    <source>
        <dbReference type="ARBA" id="ARBA00022967"/>
    </source>
</evidence>
<feature type="transmembrane region" description="Helical" evidence="19">
    <location>
        <begin position="811"/>
        <end position="832"/>
    </location>
</feature>
<organism evidence="21 22">
    <name type="scientific">Mycobacterium europaeum</name>
    <dbReference type="NCBI Taxonomy" id="761804"/>
    <lineage>
        <taxon>Bacteria</taxon>
        <taxon>Bacillati</taxon>
        <taxon>Actinomycetota</taxon>
        <taxon>Actinomycetes</taxon>
        <taxon>Mycobacteriales</taxon>
        <taxon>Mycobacteriaceae</taxon>
        <taxon>Mycobacterium</taxon>
        <taxon>Mycobacterium simiae complex</taxon>
    </lineage>
</organism>
<keyword evidence="14 19" id="KW-1133">Transmembrane helix</keyword>
<sequence length="878" mass="93206">MTADLLPDTAAPNTALVAAAPVDDVLRRLDSSAAGLSSAEAAARLTRHGPNAVRTHHVNVLAVLGRQLRNAVLILLAGTAIVSYFLGDSMQAVIIGIILAASIGLGFINEYRAERAAADLHASVHHNALVRRDGEFVALAVTALVPGDVIRLSLGEAVPADVRLIEVSGLECNESILTGESTGSEKSPDPVPPGTDLADATDLAFMGTIVSAGEGTGVVYATGRNAEFGRIASGLDERQPETSFQVGLRRFSYLLLQVAAALMVIILVSNLLLSKPIIDSVLFSLAIAVGITPQLLPAVVSTGLATGSRQLAKAKVLVKRLVCIEDLGDIDILITDKTGTLTEGRIRLVESCDPAGAHSDSVRRLGLLASDVDPETAGASANPLDAALWESPQARELVAGAAHRVAILPFDHERRATSVLVDDDGNRVLVVKGAPEQVLAQCRAIPPAAEDTLAALFAAGRRVVAVATKSAPGMTTLTRADEYGLSLAGFLVFADEPKIAARQSLSELADLGIELKIATGDNPRVAEKVCGDLGLVSKGTITGAQLDALDDDAFVDIAQNHTIFARISPEQKARLITALRRKGRSVGFLGDGVNDALALHAADVGISVDSATDVAKDAADVVLLEKDLGVLATGVAEGRRIFANTIKYVLMGTSSNFGNMFSAAAASALLPFLPMLPSQILLNNLLYDTSQLAIPTDRVDAAQLQAPSHWNVAFIRRFMLIFGPISSLFDFLTFGLMLGVLHAGAIEFRTGWFVESLATQTLIIFVIRTRMVPFFRSRASVLLTVTSLTVVAVGAGLTISPLARTLGFTPLPWQFFAVLGAFVVSYLVLVELGKLLFYSEPMHLNGQPHRTRGSAYRIRRRAARYHYIERRMRRRNAA</sequence>
<dbReference type="InterPro" id="IPR023298">
    <property type="entry name" value="ATPase_P-typ_TM_dom_sf"/>
</dbReference>
<evidence type="ECO:0000256" key="12">
    <source>
        <dbReference type="ARBA" id="ARBA00022842"/>
    </source>
</evidence>
<dbReference type="GO" id="GO:0016887">
    <property type="term" value="F:ATP hydrolysis activity"/>
    <property type="evidence" value="ECO:0007669"/>
    <property type="project" value="InterPro"/>
</dbReference>
<comment type="catalytic activity">
    <reaction evidence="17">
        <text>Mg(2+)(out) + ATP + H2O = Mg(2+)(in) + ADP + phosphate + H(+)</text>
        <dbReference type="Rhea" id="RHEA:10260"/>
        <dbReference type="ChEBI" id="CHEBI:15377"/>
        <dbReference type="ChEBI" id="CHEBI:15378"/>
        <dbReference type="ChEBI" id="CHEBI:18420"/>
        <dbReference type="ChEBI" id="CHEBI:30616"/>
        <dbReference type="ChEBI" id="CHEBI:43474"/>
        <dbReference type="ChEBI" id="CHEBI:456216"/>
        <dbReference type="EC" id="7.2.2.14"/>
    </reaction>
</comment>
<dbReference type="Gene3D" id="3.40.1110.10">
    <property type="entry name" value="Calcium-transporting ATPase, cytoplasmic domain N"/>
    <property type="match status" value="1"/>
</dbReference>
<dbReference type="Pfam" id="PF00689">
    <property type="entry name" value="Cation_ATPase_C"/>
    <property type="match status" value="1"/>
</dbReference>
<accession>A0A0U1DQ42</accession>
<comment type="function">
    <text evidence="1">Mediates magnesium influx to the cytosol.</text>
</comment>
<keyword evidence="8" id="KW-0597">Phosphoprotein</keyword>
<evidence type="ECO:0000313" key="21">
    <source>
        <dbReference type="EMBL" id="CQD19641.1"/>
    </source>
</evidence>
<evidence type="ECO:0000259" key="20">
    <source>
        <dbReference type="SMART" id="SM00831"/>
    </source>
</evidence>
<feature type="transmembrane region" description="Helical" evidence="19">
    <location>
        <begin position="253"/>
        <end position="273"/>
    </location>
</feature>
<protein>
    <recommendedName>
        <fullName evidence="5">Magnesium-transporting ATPase, P-type 1</fullName>
        <ecNumber evidence="4">7.2.2.14</ecNumber>
    </recommendedName>
    <alternativeName>
        <fullName evidence="16">Mg(2+) transport ATPase, P-type 1</fullName>
    </alternativeName>
</protein>
<dbReference type="PROSITE" id="PS00154">
    <property type="entry name" value="ATPASE_E1_E2"/>
    <property type="match status" value="1"/>
</dbReference>
<dbReference type="AlphaFoldDB" id="A0A0U1DQ42"/>
<dbReference type="GO" id="GO:0015444">
    <property type="term" value="F:P-type magnesium transporter activity"/>
    <property type="evidence" value="ECO:0007669"/>
    <property type="project" value="UniProtKB-EC"/>
</dbReference>
<dbReference type="Gene3D" id="3.40.50.1000">
    <property type="entry name" value="HAD superfamily/HAD-like"/>
    <property type="match status" value="1"/>
</dbReference>
<feature type="transmembrane region" description="Helical" evidence="19">
    <location>
        <begin position="92"/>
        <end position="108"/>
    </location>
</feature>
<evidence type="ECO:0000256" key="6">
    <source>
        <dbReference type="ARBA" id="ARBA00022475"/>
    </source>
</evidence>
<name>A0A0U1DQ42_9MYCO</name>
<reference evidence="22" key="1">
    <citation type="submission" date="2015-03" db="EMBL/GenBank/DDBJ databases">
        <authorList>
            <person name="Urmite Genomes"/>
        </authorList>
    </citation>
    <scope>NUCLEOTIDE SEQUENCE [LARGE SCALE GENOMIC DNA]</scope>
    <source>
        <strain evidence="22">CSUR P1344</strain>
    </source>
</reference>
<proteinExistence type="inferred from homology"/>
<dbReference type="SUPFAM" id="SSF56784">
    <property type="entry name" value="HAD-like"/>
    <property type="match status" value="1"/>
</dbReference>
<dbReference type="Gene3D" id="2.70.150.10">
    <property type="entry name" value="Calcium-transporting ATPase, cytoplasmic transduction domain A"/>
    <property type="match status" value="1"/>
</dbReference>
<evidence type="ECO:0000256" key="19">
    <source>
        <dbReference type="SAM" id="Phobius"/>
    </source>
</evidence>
<evidence type="ECO:0000256" key="9">
    <source>
        <dbReference type="ARBA" id="ARBA00022692"/>
    </source>
</evidence>
<feature type="domain" description="Cation-transporting P-type ATPase N-terminal" evidence="20">
    <location>
        <begin position="16"/>
        <end position="88"/>
    </location>
</feature>
<evidence type="ECO:0000256" key="14">
    <source>
        <dbReference type="ARBA" id="ARBA00022989"/>
    </source>
</evidence>
<comment type="subcellular location">
    <subcellularLocation>
        <location evidence="2">Cell inner membrane</location>
        <topology evidence="2">Multi-pass membrane protein</topology>
    </subcellularLocation>
</comment>
<dbReference type="GO" id="GO:0005886">
    <property type="term" value="C:plasma membrane"/>
    <property type="evidence" value="ECO:0007669"/>
    <property type="project" value="UniProtKB-SubCell"/>
</dbReference>
<dbReference type="InterPro" id="IPR004014">
    <property type="entry name" value="ATPase_P-typ_cation-transptr_N"/>
</dbReference>
<feature type="transmembrane region" description="Helical" evidence="19">
    <location>
        <begin position="718"/>
        <end position="744"/>
    </location>
</feature>
<dbReference type="InterPro" id="IPR001757">
    <property type="entry name" value="P_typ_ATPase"/>
</dbReference>
<dbReference type="EMBL" id="CTEC01000002">
    <property type="protein sequence ID" value="CQD19641.1"/>
    <property type="molecule type" value="Genomic_DNA"/>
</dbReference>
<evidence type="ECO:0000313" key="22">
    <source>
        <dbReference type="Proteomes" id="UP000199601"/>
    </source>
</evidence>
<evidence type="ECO:0000256" key="4">
    <source>
        <dbReference type="ARBA" id="ARBA00012786"/>
    </source>
</evidence>
<dbReference type="SFLD" id="SFLDS00003">
    <property type="entry name" value="Haloacid_Dehalogenase"/>
    <property type="match status" value="1"/>
</dbReference>
<dbReference type="InterPro" id="IPR036412">
    <property type="entry name" value="HAD-like_sf"/>
</dbReference>
<keyword evidence="22" id="KW-1185">Reference proteome</keyword>
<feature type="transmembrane region" description="Helical" evidence="19">
    <location>
        <begin position="68"/>
        <end position="86"/>
    </location>
</feature>
<dbReference type="SFLD" id="SFLDF00027">
    <property type="entry name" value="p-type_atpase"/>
    <property type="match status" value="1"/>
</dbReference>
<evidence type="ECO:0000256" key="1">
    <source>
        <dbReference type="ARBA" id="ARBA00003954"/>
    </source>
</evidence>
<keyword evidence="9 19" id="KW-0812">Transmembrane</keyword>
<feature type="transmembrane region" description="Helical" evidence="19">
    <location>
        <begin position="285"/>
        <end position="305"/>
    </location>
</feature>
<keyword evidence="6" id="KW-1003">Cell membrane</keyword>
<evidence type="ECO:0000256" key="18">
    <source>
        <dbReference type="ARBA" id="ARBA00049360"/>
    </source>
</evidence>
<evidence type="ECO:0000256" key="17">
    <source>
        <dbReference type="ARBA" id="ARBA00047295"/>
    </source>
</evidence>
<comment type="catalytic activity">
    <reaction evidence="18">
        <text>ATP + H2O = ADP + phosphate + H(+)</text>
        <dbReference type="Rhea" id="RHEA:13065"/>
        <dbReference type="ChEBI" id="CHEBI:15377"/>
        <dbReference type="ChEBI" id="CHEBI:15378"/>
        <dbReference type="ChEBI" id="CHEBI:30616"/>
        <dbReference type="ChEBI" id="CHEBI:43474"/>
        <dbReference type="ChEBI" id="CHEBI:456216"/>
    </reaction>
</comment>
<dbReference type="NCBIfam" id="TIGR01494">
    <property type="entry name" value="ATPase_P-type"/>
    <property type="match status" value="2"/>
</dbReference>